<dbReference type="InterPro" id="IPR014718">
    <property type="entry name" value="GH-type_carb-bd"/>
</dbReference>
<dbReference type="CDD" id="cd09024">
    <property type="entry name" value="Aldose_epim_lacX"/>
    <property type="match status" value="1"/>
</dbReference>
<evidence type="ECO:0000313" key="1">
    <source>
        <dbReference type="EMBL" id="GLH71172.1"/>
    </source>
</evidence>
<sequence>MRLGELEAEVSAAGAELRTLRHRGTDLLWDGGPLWPRRAPLLFPIVGGLKADTLQHGGRDFPLPKHGFARDRTFAWSGRTPASCALELAEDADTLAAYPFAFRLRVGYRLEAGALHTELALTNPGEVPLPASLGGHPAFRWPLAPGLPKATHRVVFAEDEPDPIRRLDARGLLAPDPRPTPVRGRILDLHEGLFADDALILDRVRSRSLRFEARGGPALEVAWEGFPHLGLWAKPEPGPSFLCLEPWQGFASPADWDGEFTTKPGLVTLAPGETRSWRYTLKPE</sequence>
<dbReference type="SUPFAM" id="SSF74650">
    <property type="entry name" value="Galactose mutarotase-like"/>
    <property type="match status" value="1"/>
</dbReference>
<proteinExistence type="predicted"/>
<dbReference type="InterPro" id="IPR037481">
    <property type="entry name" value="LacX"/>
</dbReference>
<accession>A0ABQ5Q8X6</accession>
<evidence type="ECO:0000313" key="2">
    <source>
        <dbReference type="Proteomes" id="UP001165089"/>
    </source>
</evidence>
<dbReference type="Pfam" id="PF01263">
    <property type="entry name" value="Aldose_epim"/>
    <property type="match status" value="1"/>
</dbReference>
<keyword evidence="2" id="KW-1185">Reference proteome</keyword>
<dbReference type="Gene3D" id="2.70.98.10">
    <property type="match status" value="1"/>
</dbReference>
<organism evidence="1 2">
    <name type="scientific">Geothrix rubra</name>
    <dbReference type="NCBI Taxonomy" id="2927977"/>
    <lineage>
        <taxon>Bacteria</taxon>
        <taxon>Pseudomonadati</taxon>
        <taxon>Acidobacteriota</taxon>
        <taxon>Holophagae</taxon>
        <taxon>Holophagales</taxon>
        <taxon>Holophagaceae</taxon>
        <taxon>Geothrix</taxon>
    </lineage>
</organism>
<dbReference type="InterPro" id="IPR011013">
    <property type="entry name" value="Gal_mutarotase_sf_dom"/>
</dbReference>
<dbReference type="Proteomes" id="UP001165089">
    <property type="component" value="Unassembled WGS sequence"/>
</dbReference>
<gene>
    <name evidence="1" type="ORF">GETHPA_27050</name>
</gene>
<name>A0ABQ5Q8X6_9BACT</name>
<reference evidence="1 2" key="1">
    <citation type="journal article" date="2023" name="Antonie Van Leeuwenhoek">
        <title>Mesoterricola silvestris gen. nov., sp. nov., Mesoterricola sediminis sp. nov., Geothrix oryzae sp. nov., Geothrix edaphica sp. nov., Geothrix rubra sp. nov., and Geothrix limicola sp. nov., six novel members of Acidobacteriota isolated from soils.</title>
        <authorList>
            <person name="Itoh H."/>
            <person name="Sugisawa Y."/>
            <person name="Mise K."/>
            <person name="Xu Z."/>
            <person name="Kuniyasu M."/>
            <person name="Ushijima N."/>
            <person name="Kawano K."/>
            <person name="Kobayashi E."/>
            <person name="Shiratori Y."/>
            <person name="Masuda Y."/>
            <person name="Senoo K."/>
        </authorList>
    </citation>
    <scope>NUCLEOTIDE SEQUENCE [LARGE SCALE GENOMIC DNA]</scope>
    <source>
        <strain evidence="1 2">Red803</strain>
    </source>
</reference>
<dbReference type="EMBL" id="BSDD01000005">
    <property type="protein sequence ID" value="GLH71172.1"/>
    <property type="molecule type" value="Genomic_DNA"/>
</dbReference>
<dbReference type="InterPro" id="IPR008183">
    <property type="entry name" value="Aldose_1/G6P_1-epimerase"/>
</dbReference>
<protein>
    <submittedName>
        <fullName evidence="1">Aldose 1-epimerase</fullName>
    </submittedName>
</protein>
<comment type="caution">
    <text evidence="1">The sequence shown here is derived from an EMBL/GenBank/DDBJ whole genome shotgun (WGS) entry which is preliminary data.</text>
</comment>